<dbReference type="Pfam" id="PF04052">
    <property type="entry name" value="TolB_N"/>
    <property type="match status" value="1"/>
</dbReference>
<dbReference type="InterPro" id="IPR011042">
    <property type="entry name" value="6-blade_b-propeller_TolB-like"/>
</dbReference>
<keyword evidence="3 5" id="KW-0732">Signal</keyword>
<dbReference type="SUPFAM" id="SSF69304">
    <property type="entry name" value="Tricorn protease N-terminal domain"/>
    <property type="match status" value="1"/>
</dbReference>
<evidence type="ECO:0000256" key="5">
    <source>
        <dbReference type="HAMAP-Rule" id="MF_00671"/>
    </source>
</evidence>
<feature type="signal peptide" evidence="5">
    <location>
        <begin position="1"/>
        <end position="21"/>
    </location>
</feature>
<dbReference type="GO" id="GO:0042597">
    <property type="term" value="C:periplasmic space"/>
    <property type="evidence" value="ECO:0007669"/>
    <property type="project" value="UniProtKB-SubCell"/>
</dbReference>
<dbReference type="Gene3D" id="2.120.10.30">
    <property type="entry name" value="TolB, C-terminal domain"/>
    <property type="match status" value="1"/>
</dbReference>
<comment type="similarity">
    <text evidence="2 5">Belongs to the TolB family.</text>
</comment>
<evidence type="ECO:0000256" key="2">
    <source>
        <dbReference type="ARBA" id="ARBA00009820"/>
    </source>
</evidence>
<dbReference type="InterPro" id="IPR007195">
    <property type="entry name" value="TolB_N"/>
</dbReference>
<dbReference type="PANTHER" id="PTHR36842:SF1">
    <property type="entry name" value="PROTEIN TOLB"/>
    <property type="match status" value="1"/>
</dbReference>
<dbReference type="Gene3D" id="3.40.50.10070">
    <property type="entry name" value="TolB, N-terminal domain"/>
    <property type="match status" value="1"/>
</dbReference>
<organism evidence="7 8">
    <name type="scientific">Nitrincola lacisaponensis</name>
    <dbReference type="NCBI Taxonomy" id="267850"/>
    <lineage>
        <taxon>Bacteria</taxon>
        <taxon>Pseudomonadati</taxon>
        <taxon>Pseudomonadota</taxon>
        <taxon>Gammaproteobacteria</taxon>
        <taxon>Oceanospirillales</taxon>
        <taxon>Oceanospirillaceae</taxon>
        <taxon>Nitrincola</taxon>
    </lineage>
</organism>
<feature type="domain" description="TolB N-terminal" evidence="6">
    <location>
        <begin position="25"/>
        <end position="128"/>
    </location>
</feature>
<dbReference type="InterPro" id="IPR011659">
    <property type="entry name" value="WD40"/>
</dbReference>
<evidence type="ECO:0000256" key="4">
    <source>
        <dbReference type="ARBA" id="ARBA00022764"/>
    </source>
</evidence>
<dbReference type="PANTHER" id="PTHR36842">
    <property type="entry name" value="PROTEIN TOLB HOMOLOG"/>
    <property type="match status" value="1"/>
</dbReference>
<evidence type="ECO:0000256" key="3">
    <source>
        <dbReference type="ARBA" id="ARBA00022729"/>
    </source>
</evidence>
<gene>
    <name evidence="5" type="primary">tolB</name>
    <name evidence="7" type="ORF">ADINL_2848</name>
</gene>
<keyword evidence="5" id="KW-0131">Cell cycle</keyword>
<keyword evidence="4 5" id="KW-0574">Periplasm</keyword>
<evidence type="ECO:0000256" key="1">
    <source>
        <dbReference type="ARBA" id="ARBA00004418"/>
    </source>
</evidence>
<keyword evidence="8" id="KW-1185">Reference proteome</keyword>
<comment type="subunit">
    <text evidence="5">The Tol-Pal system is composed of five core proteins: the inner membrane proteins TolA, TolQ and TolR, the periplasmic protein TolB and the outer membrane protein Pal. They form a network linking the inner and outer membranes and the peptidoglycan layer.</text>
</comment>
<evidence type="ECO:0000313" key="7">
    <source>
        <dbReference type="EMBL" id="KDE38393.1"/>
    </source>
</evidence>
<dbReference type="Pfam" id="PF07676">
    <property type="entry name" value="PD40"/>
    <property type="match status" value="4"/>
</dbReference>
<proteinExistence type="inferred from homology"/>
<dbReference type="AlphaFoldDB" id="A0A063XVZ2"/>
<dbReference type="EMBL" id="JMSZ01000042">
    <property type="protein sequence ID" value="KDE38393.1"/>
    <property type="molecule type" value="Genomic_DNA"/>
</dbReference>
<comment type="caution">
    <text evidence="7">The sequence shown here is derived from an EMBL/GenBank/DDBJ whole genome shotgun (WGS) entry which is preliminary data.</text>
</comment>
<comment type="subcellular location">
    <subcellularLocation>
        <location evidence="1 5">Periplasm</location>
    </subcellularLocation>
</comment>
<feature type="chain" id="PRO_5008980619" description="Tol-Pal system protein TolB" evidence="5">
    <location>
        <begin position="22"/>
        <end position="433"/>
    </location>
</feature>
<dbReference type="GO" id="GO:0051301">
    <property type="term" value="P:cell division"/>
    <property type="evidence" value="ECO:0007669"/>
    <property type="project" value="UniProtKB-UniRule"/>
</dbReference>
<comment type="function">
    <text evidence="5">Part of the Tol-Pal system, which plays a role in outer membrane invagination during cell division and is important for maintaining outer membrane integrity.</text>
</comment>
<protein>
    <recommendedName>
        <fullName evidence="5">Tol-Pal system protein TolB</fullName>
    </recommendedName>
</protein>
<dbReference type="Proteomes" id="UP000027318">
    <property type="component" value="Unassembled WGS sequence"/>
</dbReference>
<reference evidence="7 8" key="1">
    <citation type="journal article" date="2005" name="Int. J. Syst. Evol. Microbiol.">
        <title>Nitrincola lacisaponensis gen. nov., sp. nov., a novel alkaliphilic bacterium isolated from an alkaline, saline lake.</title>
        <authorList>
            <person name="Dimitriu P.A."/>
            <person name="Shukla S.K."/>
            <person name="Conradt J."/>
            <person name="Marquez M.C."/>
            <person name="Ventosa A."/>
            <person name="Maglia A."/>
            <person name="Peyton B.M."/>
            <person name="Pinkart H.C."/>
            <person name="Mormile M.R."/>
        </authorList>
    </citation>
    <scope>NUCLEOTIDE SEQUENCE [LARGE SCALE GENOMIC DNA]</scope>
    <source>
        <strain evidence="7 8">4CA</strain>
    </source>
</reference>
<accession>A0A063XVZ2</accession>
<dbReference type="STRING" id="267850.ADINL_2848"/>
<evidence type="ECO:0000259" key="6">
    <source>
        <dbReference type="Pfam" id="PF04052"/>
    </source>
</evidence>
<name>A0A063XVZ2_9GAMM</name>
<dbReference type="InterPro" id="IPR014167">
    <property type="entry name" value="Tol-Pal_TolB"/>
</dbReference>
<dbReference type="SUPFAM" id="SSF52964">
    <property type="entry name" value="TolB, N-terminal domain"/>
    <property type="match status" value="1"/>
</dbReference>
<evidence type="ECO:0000313" key="8">
    <source>
        <dbReference type="Proteomes" id="UP000027318"/>
    </source>
</evidence>
<keyword evidence="5" id="KW-0132">Cell division</keyword>
<sequence precursor="true">MQMLKRFICALIVFFSSGLMAQQLVVEVTQGVDSPVPVAVAPFSWAGESALAEDVAAIVSQNLGRSGFFRSMNRQNMLSFPDREEQVFFRDWRMMNQDYLVIGRIQPHSGDEVKITFELYDVLKEQRLLTREVSAGRNNLRDAAHFISDVVFEELTGIKGAFSTRIVYVTSDSRDAQNRRYRLHMADWDGERSRTVLESNEPILSPAWSFDGSKLAYVSFETTRPVIYIQHLATGQREQIQSFPGLNGAPAWSPDGNKLAMVLSKDGNPEIYVLDLRTRALDRMTQNSAIDTEPFWSPDGRSLFFTSDRGGSPQIYRMDLASRAVERVTYEGSYNARGRLTQDGRFLTMVHRGSSRRFQIAVQDLKSGRLDILTNSDYDESPSIAPNGSIVMYATQDNGRGILAAVSLDGRIRFNMPIPQGDVREPAWSPFLK</sequence>
<dbReference type="HAMAP" id="MF_00671">
    <property type="entry name" value="TolB"/>
    <property type="match status" value="1"/>
</dbReference>
<dbReference type="NCBIfam" id="TIGR02800">
    <property type="entry name" value="propeller_TolB"/>
    <property type="match status" value="1"/>
</dbReference>
<dbReference type="GO" id="GO:0017038">
    <property type="term" value="P:protein import"/>
    <property type="evidence" value="ECO:0007669"/>
    <property type="project" value="InterPro"/>
</dbReference>
<dbReference type="PATRIC" id="fig|267850.7.peg.2799"/>